<dbReference type="PANTHER" id="PTHR16222:SF34">
    <property type="entry name" value="ADP-RIBOSYLGLYCOHYDROLASE"/>
    <property type="match status" value="1"/>
</dbReference>
<keyword evidence="3" id="KW-1185">Reference proteome</keyword>
<dbReference type="STRING" id="1157962.A0A250XPV0"/>
<evidence type="ECO:0000313" key="3">
    <source>
        <dbReference type="Proteomes" id="UP000232323"/>
    </source>
</evidence>
<dbReference type="Pfam" id="PF03747">
    <property type="entry name" value="ADP_ribosyl_GH"/>
    <property type="match status" value="1"/>
</dbReference>
<accession>A0A250XPV0</accession>
<dbReference type="OrthoDB" id="524326at2759"/>
<dbReference type="Gene3D" id="1.10.4080.10">
    <property type="entry name" value="ADP-ribosylation/Crystallin J1"/>
    <property type="match status" value="1"/>
</dbReference>
<sequence length="418" mass="45996">MQNSFVTRSSPRSWRQAGQLKSPTSQSLNFAFASVTQPRTVKSLAISTPEISAMTNLTPAALDRLRGCLWGVFIADALSMPVHWYYDTNVLQRDFGYITDYQAPKVRHPGSIMSVSNTGGHGRGDQSGKIIGDVINHGKHPFWGKPGVHYHQGMKAGENTLNALCSRVVIRDIAARGSYDSNSVLSAYIKFMTTPGSHNDTYAESFHRDFFGNWVKGVPPEQCSRGTEGHNTAQIGGFVMLPPVIMSQLGKGVEVAKQQAMKQLTMTHESKKLAGFTELYIDLLYRLAFEGVELQPALSAVAQKHLNVDLKKLVDSNYDDIRVVHSVFGSACYIEDSFPSMLYMAYKYADSFEKAVLTNTNVGGENCHRGAALGALMGAALGESKIPTRFIEGLHDKENIKKEIDSFVAALFPTFKEL</sequence>
<organism evidence="2 3">
    <name type="scientific">Chlamydomonas eustigma</name>
    <dbReference type="NCBI Taxonomy" id="1157962"/>
    <lineage>
        <taxon>Eukaryota</taxon>
        <taxon>Viridiplantae</taxon>
        <taxon>Chlorophyta</taxon>
        <taxon>core chlorophytes</taxon>
        <taxon>Chlorophyceae</taxon>
        <taxon>CS clade</taxon>
        <taxon>Chlamydomonadales</taxon>
        <taxon>Chlamydomonadaceae</taxon>
        <taxon>Chlamydomonas</taxon>
    </lineage>
</organism>
<gene>
    <name evidence="2" type="ORF">CEUSTIGMA_g12453.t1</name>
</gene>
<dbReference type="PANTHER" id="PTHR16222">
    <property type="entry name" value="ADP-RIBOSYLGLYCOHYDROLASE"/>
    <property type="match status" value="1"/>
</dbReference>
<comment type="caution">
    <text evidence="2">The sequence shown here is derived from an EMBL/GenBank/DDBJ whole genome shotgun (WGS) entry which is preliminary data.</text>
</comment>
<proteinExistence type="predicted"/>
<reference evidence="2 3" key="1">
    <citation type="submission" date="2017-08" db="EMBL/GenBank/DDBJ databases">
        <title>Acidophilic green algal genome provides insights into adaptation to an acidic environment.</title>
        <authorList>
            <person name="Hirooka S."/>
            <person name="Hirose Y."/>
            <person name="Kanesaki Y."/>
            <person name="Higuchi S."/>
            <person name="Fujiwara T."/>
            <person name="Onuma R."/>
            <person name="Era A."/>
            <person name="Ohbayashi R."/>
            <person name="Uzuka A."/>
            <person name="Nozaki H."/>
            <person name="Yoshikawa H."/>
            <person name="Miyagishima S.Y."/>
        </authorList>
    </citation>
    <scope>NUCLEOTIDE SEQUENCE [LARGE SCALE GENOMIC DNA]</scope>
    <source>
        <strain evidence="2 3">NIES-2499</strain>
    </source>
</reference>
<dbReference type="Proteomes" id="UP000232323">
    <property type="component" value="Unassembled WGS sequence"/>
</dbReference>
<dbReference type="InterPro" id="IPR050792">
    <property type="entry name" value="ADP-ribosylglycohydrolase"/>
</dbReference>
<dbReference type="InterPro" id="IPR036705">
    <property type="entry name" value="Ribosyl_crysJ1_sf"/>
</dbReference>
<dbReference type="InterPro" id="IPR005502">
    <property type="entry name" value="Ribosyl_crysJ1"/>
</dbReference>
<name>A0A250XPV0_9CHLO</name>
<dbReference type="AlphaFoldDB" id="A0A250XPV0"/>
<dbReference type="EMBL" id="BEGY01000146">
    <property type="protein sequence ID" value="GAX85033.1"/>
    <property type="molecule type" value="Genomic_DNA"/>
</dbReference>
<evidence type="ECO:0000313" key="2">
    <source>
        <dbReference type="EMBL" id="GAX85033.1"/>
    </source>
</evidence>
<protein>
    <recommendedName>
        <fullName evidence="4">ADP-ribosylglycohydrolase</fullName>
    </recommendedName>
</protein>
<evidence type="ECO:0008006" key="4">
    <source>
        <dbReference type="Google" id="ProtNLM"/>
    </source>
</evidence>
<feature type="region of interest" description="Disordered" evidence="1">
    <location>
        <begin position="1"/>
        <end position="21"/>
    </location>
</feature>
<evidence type="ECO:0000256" key="1">
    <source>
        <dbReference type="SAM" id="MobiDB-lite"/>
    </source>
</evidence>
<dbReference type="SUPFAM" id="SSF101478">
    <property type="entry name" value="ADP-ribosylglycohydrolase"/>
    <property type="match status" value="1"/>
</dbReference>
<feature type="compositionally biased region" description="Polar residues" evidence="1">
    <location>
        <begin position="1"/>
        <end position="13"/>
    </location>
</feature>